<feature type="domain" description="CHAD" evidence="2">
    <location>
        <begin position="208"/>
        <end position="481"/>
    </location>
</feature>
<comment type="caution">
    <text evidence="3">The sequence shown here is derived from an EMBL/GenBank/DDBJ whole genome shotgun (WGS) entry which is preliminary data.</text>
</comment>
<dbReference type="PROSITE" id="PS51708">
    <property type="entry name" value="CHAD"/>
    <property type="match status" value="1"/>
</dbReference>
<dbReference type="eggNOG" id="COG5607">
    <property type="taxonomic scope" value="Bacteria"/>
</dbReference>
<dbReference type="SMART" id="SM01118">
    <property type="entry name" value="CYTH"/>
    <property type="match status" value="1"/>
</dbReference>
<dbReference type="InterPro" id="IPR033469">
    <property type="entry name" value="CYTH-like_dom_sf"/>
</dbReference>
<evidence type="ECO:0000259" key="2">
    <source>
        <dbReference type="PROSITE" id="PS51708"/>
    </source>
</evidence>
<protein>
    <recommendedName>
        <fullName evidence="5">Inorganic triphosphatase</fullName>
    </recommendedName>
</protein>
<organism evidence="3 4">
    <name type="scientific">Agrobacterium rubi TR3 = NBRC 13261</name>
    <dbReference type="NCBI Taxonomy" id="1368415"/>
    <lineage>
        <taxon>Bacteria</taxon>
        <taxon>Pseudomonadati</taxon>
        <taxon>Pseudomonadota</taxon>
        <taxon>Alphaproteobacteria</taxon>
        <taxon>Hyphomicrobiales</taxon>
        <taxon>Rhizobiaceae</taxon>
        <taxon>Rhizobium/Agrobacterium group</taxon>
        <taxon>Agrobacterium</taxon>
    </lineage>
</organism>
<dbReference type="GO" id="GO:0050355">
    <property type="term" value="F:inorganic triphosphate phosphatase activity"/>
    <property type="evidence" value="ECO:0007669"/>
    <property type="project" value="InterPro"/>
</dbReference>
<feature type="domain" description="CYTH" evidence="1">
    <location>
        <begin position="1"/>
        <end position="194"/>
    </location>
</feature>
<evidence type="ECO:0000313" key="3">
    <source>
        <dbReference type="EMBL" id="GAK72870.1"/>
    </source>
</evidence>
<dbReference type="eggNOG" id="COG3025">
    <property type="taxonomic scope" value="Bacteria"/>
</dbReference>
<dbReference type="Proteomes" id="UP000028701">
    <property type="component" value="Unassembled WGS sequence"/>
</dbReference>
<dbReference type="PROSITE" id="PS51707">
    <property type="entry name" value="CYTH"/>
    <property type="match status" value="1"/>
</dbReference>
<dbReference type="InterPro" id="IPR039013">
    <property type="entry name" value="YgiF"/>
</dbReference>
<dbReference type="CDD" id="cd07756">
    <property type="entry name" value="CYTH-like_Pase_CHAD"/>
    <property type="match status" value="1"/>
</dbReference>
<dbReference type="Pfam" id="PF01928">
    <property type="entry name" value="CYTH"/>
    <property type="match status" value="1"/>
</dbReference>
<dbReference type="AlphaFoldDB" id="A0A081D1S4"/>
<name>A0A081D1S4_9HYPH</name>
<evidence type="ECO:0000313" key="4">
    <source>
        <dbReference type="Proteomes" id="UP000028701"/>
    </source>
</evidence>
<reference evidence="3 4" key="1">
    <citation type="submission" date="2014-08" db="EMBL/GenBank/DDBJ databases">
        <title>Whole genome shotgun sequence of Rhizobium rubi NBRC 13261.</title>
        <authorList>
            <person name="Katano-Makiyama Y."/>
            <person name="Hosoyama A."/>
            <person name="Hashimoto M."/>
            <person name="Hosoyama Y."/>
            <person name="Noguchi M."/>
            <person name="Tsuchikane K."/>
            <person name="Uohara A."/>
            <person name="Ohji S."/>
            <person name="Ichikawa N."/>
            <person name="Kimura A."/>
            <person name="Yamazoe A."/>
            <person name="Fujita N."/>
        </authorList>
    </citation>
    <scope>NUCLEOTIDE SEQUENCE [LARGE SCALE GENOMIC DNA]</scope>
    <source>
        <strain evidence="3 4">NBRC 13261</strain>
    </source>
</reference>
<dbReference type="SUPFAM" id="SSF55154">
    <property type="entry name" value="CYTH-like phosphatases"/>
    <property type="match status" value="1"/>
</dbReference>
<dbReference type="Gene3D" id="1.40.20.10">
    <property type="entry name" value="CHAD domain"/>
    <property type="match status" value="1"/>
</dbReference>
<proteinExistence type="predicted"/>
<dbReference type="Pfam" id="PF05235">
    <property type="entry name" value="CHAD"/>
    <property type="match status" value="1"/>
</dbReference>
<evidence type="ECO:0008006" key="5">
    <source>
        <dbReference type="Google" id="ProtNLM"/>
    </source>
</evidence>
<dbReference type="PANTHER" id="PTHR39569">
    <property type="entry name" value="INORGANIC TRIPHOSPHATASE"/>
    <property type="match status" value="1"/>
</dbReference>
<dbReference type="EMBL" id="BBJU01000028">
    <property type="protein sequence ID" value="GAK72870.1"/>
    <property type="molecule type" value="Genomic_DNA"/>
</dbReference>
<dbReference type="PANTHER" id="PTHR39569:SF1">
    <property type="entry name" value="INORGANIC TRIPHOSPHATASE"/>
    <property type="match status" value="1"/>
</dbReference>
<dbReference type="InterPro" id="IPR038186">
    <property type="entry name" value="CHAD_dom_sf"/>
</dbReference>
<gene>
    <name evidence="3" type="ORF">RRU01S_28_01150</name>
</gene>
<sequence length="483" mass="54251">MAEVELKLEIDAAGFERLMSSNLLGDPDETVQQTSTYFDTSDNAFFAEGFTLRIRKVGDARTQTVKATGPSASIFARSEWETAVTGDTPVIDMTSPLINEFGDQANNVWPKFDVVNERRIWNVTENGSNIEVALDRGSVRSVDREAPIIELELELKDGKPEDLFSLARKIEGIVPVRFGVLSKAERGFRLLEAERAVVKADPVELDRGASACQAFQTIASSCFRQFRLNETILRSRRNEDSLHQARVALRRLRSAITLFRPMLQDDEAKRLSAEFRWLADVLGEARNIDVLLPKAEAGELRDTLAEKRTAAYDNVIEALDSSRARALMLDYNEWLHCGDYLSDAATTDARERPAGQFAGEALDKARKKLKKHGQDLSGVDDEHRHEARKDAKKLRYAAEFFRSLFPDKRGMRRYKRFVVAMEALQDELGALNDLATGPEVLDEHGLRGLAGADDLIVHADKAKLIRAAQEALDDVLDAKRFWR</sequence>
<dbReference type="GO" id="GO:0046872">
    <property type="term" value="F:metal ion binding"/>
    <property type="evidence" value="ECO:0007669"/>
    <property type="project" value="TreeGrafter"/>
</dbReference>
<accession>A0A081D1S4</accession>
<dbReference type="InterPro" id="IPR007899">
    <property type="entry name" value="CHAD_dom"/>
</dbReference>
<evidence type="ECO:0000259" key="1">
    <source>
        <dbReference type="PROSITE" id="PS51707"/>
    </source>
</evidence>
<dbReference type="InterPro" id="IPR023577">
    <property type="entry name" value="CYTH_domain"/>
</dbReference>
<dbReference type="Gene3D" id="2.40.320.10">
    <property type="entry name" value="Hypothetical Protein Pfu-838710-001"/>
    <property type="match status" value="1"/>
</dbReference>
<dbReference type="SMART" id="SM00880">
    <property type="entry name" value="CHAD"/>
    <property type="match status" value="1"/>
</dbReference>